<evidence type="ECO:0000256" key="6">
    <source>
        <dbReference type="ARBA" id="ARBA00022989"/>
    </source>
</evidence>
<gene>
    <name evidence="9" type="ordered locus">Swol_1473</name>
</gene>
<dbReference type="PANTHER" id="PTHR30472:SF70">
    <property type="entry name" value="MOLYBDATE IMPORT SYSTEM PERMEASE PROTEIN MOLB"/>
    <property type="match status" value="1"/>
</dbReference>
<dbReference type="GO" id="GO:0022857">
    <property type="term" value="F:transmembrane transporter activity"/>
    <property type="evidence" value="ECO:0007669"/>
    <property type="project" value="InterPro"/>
</dbReference>
<dbReference type="AlphaFoldDB" id="Q0AWX6"/>
<keyword evidence="4" id="KW-1003">Cell membrane</keyword>
<dbReference type="STRING" id="335541.Swol_1473"/>
<dbReference type="HOGENOM" id="CLU_013016_0_2_9"/>
<feature type="transmembrane region" description="Helical" evidence="8">
    <location>
        <begin position="153"/>
        <end position="171"/>
    </location>
</feature>
<reference evidence="10" key="1">
    <citation type="journal article" date="2010" name="Environ. Microbiol.">
        <title>The genome of Syntrophomonas wolfei: new insights into syntrophic metabolism and biohydrogen production.</title>
        <authorList>
            <person name="Sieber J.R."/>
            <person name="Sims D.R."/>
            <person name="Han C."/>
            <person name="Kim E."/>
            <person name="Lykidis A."/>
            <person name="Lapidus A.L."/>
            <person name="McDonnald E."/>
            <person name="Rohlin L."/>
            <person name="Culley D.E."/>
            <person name="Gunsalus R."/>
            <person name="McInerney M.J."/>
        </authorList>
    </citation>
    <scope>NUCLEOTIDE SEQUENCE [LARGE SCALE GENOMIC DNA]</scope>
    <source>
        <strain evidence="10">DSM 2245B / Goettingen</strain>
    </source>
</reference>
<dbReference type="GO" id="GO:0033214">
    <property type="term" value="P:siderophore-iron import into cell"/>
    <property type="evidence" value="ECO:0007669"/>
    <property type="project" value="TreeGrafter"/>
</dbReference>
<evidence type="ECO:0000256" key="5">
    <source>
        <dbReference type="ARBA" id="ARBA00022692"/>
    </source>
</evidence>
<dbReference type="InterPro" id="IPR000522">
    <property type="entry name" value="ABC_transptr_permease_BtuC"/>
</dbReference>
<sequence>MGITKKRIIYLLLIISPLLCIFVSLFIGRYPLSIDEVIRILWCKTAQLPCEVLDIKQTIVWDIRLPRAILGALVGGCLAISGAAFQGLFRNPLVSSGILGVSSGAGFGAALAIVMFSSVSSATYIFAFAFGTLAVFLSYIIGRVYDTTPTIMLVLGGVIVSSVFSALISLLKYVADPYQQLPAIVFWLMGSLATARYSDIVAAGLPMLVGIAGLLAIRWRINVLSMGDKEAHTLGVNLAVDKGLVIISATLATAAAVSVSGIIGWVGLVIPHICRMLVGNDNRVLIPASLSMGACFLILVDDLGRIITGSEMPLGILTALVGGPFFVWLLKKTKGGNW</sequence>
<comment type="similarity">
    <text evidence="2">Belongs to the binding-protein-dependent transport system permease family. FecCD subfamily.</text>
</comment>
<organism evidence="9 10">
    <name type="scientific">Syntrophomonas wolfei subsp. wolfei (strain DSM 2245B / Goettingen)</name>
    <dbReference type="NCBI Taxonomy" id="335541"/>
    <lineage>
        <taxon>Bacteria</taxon>
        <taxon>Bacillati</taxon>
        <taxon>Bacillota</taxon>
        <taxon>Clostridia</taxon>
        <taxon>Eubacteriales</taxon>
        <taxon>Syntrophomonadaceae</taxon>
        <taxon>Syntrophomonas</taxon>
    </lineage>
</organism>
<evidence type="ECO:0000256" key="7">
    <source>
        <dbReference type="ARBA" id="ARBA00023136"/>
    </source>
</evidence>
<keyword evidence="7 8" id="KW-0472">Membrane</keyword>
<dbReference type="Pfam" id="PF01032">
    <property type="entry name" value="FecCD"/>
    <property type="match status" value="1"/>
</dbReference>
<evidence type="ECO:0000256" key="1">
    <source>
        <dbReference type="ARBA" id="ARBA00004651"/>
    </source>
</evidence>
<feature type="transmembrane region" description="Helical" evidence="8">
    <location>
        <begin position="312"/>
        <end position="330"/>
    </location>
</feature>
<dbReference type="PANTHER" id="PTHR30472">
    <property type="entry name" value="FERRIC ENTEROBACTIN TRANSPORT SYSTEM PERMEASE PROTEIN"/>
    <property type="match status" value="1"/>
</dbReference>
<proteinExistence type="inferred from homology"/>
<feature type="transmembrane region" description="Helical" evidence="8">
    <location>
        <begin position="96"/>
        <end position="116"/>
    </location>
</feature>
<evidence type="ECO:0000256" key="3">
    <source>
        <dbReference type="ARBA" id="ARBA00022448"/>
    </source>
</evidence>
<keyword evidence="10" id="KW-1185">Reference proteome</keyword>
<feature type="transmembrane region" description="Helical" evidence="8">
    <location>
        <begin position="282"/>
        <end position="300"/>
    </location>
</feature>
<dbReference type="SUPFAM" id="SSF81345">
    <property type="entry name" value="ABC transporter involved in vitamin B12 uptake, BtuC"/>
    <property type="match status" value="1"/>
</dbReference>
<feature type="transmembrane region" description="Helical" evidence="8">
    <location>
        <begin position="68"/>
        <end position="89"/>
    </location>
</feature>
<accession>Q0AWX6</accession>
<dbReference type="CDD" id="cd06550">
    <property type="entry name" value="TM_ABC_iron-siderophores_like"/>
    <property type="match status" value="1"/>
</dbReference>
<evidence type="ECO:0000256" key="8">
    <source>
        <dbReference type="SAM" id="Phobius"/>
    </source>
</evidence>
<comment type="subcellular location">
    <subcellularLocation>
        <location evidence="1">Cell membrane</location>
        <topology evidence="1">Multi-pass membrane protein</topology>
    </subcellularLocation>
</comment>
<dbReference type="Gene3D" id="1.10.3470.10">
    <property type="entry name" value="ABC transporter involved in vitamin B12 uptake, BtuC"/>
    <property type="match status" value="1"/>
</dbReference>
<evidence type="ECO:0000256" key="4">
    <source>
        <dbReference type="ARBA" id="ARBA00022475"/>
    </source>
</evidence>
<evidence type="ECO:0000313" key="10">
    <source>
        <dbReference type="Proteomes" id="UP000001968"/>
    </source>
</evidence>
<dbReference type="Proteomes" id="UP000001968">
    <property type="component" value="Chromosome"/>
</dbReference>
<dbReference type="EMBL" id="CP000448">
    <property type="protein sequence ID" value="ABI68778.1"/>
    <property type="molecule type" value="Genomic_DNA"/>
</dbReference>
<name>Q0AWX6_SYNWW</name>
<feature type="transmembrane region" description="Helical" evidence="8">
    <location>
        <begin position="122"/>
        <end position="141"/>
    </location>
</feature>
<keyword evidence="5 8" id="KW-0812">Transmembrane</keyword>
<dbReference type="eggNOG" id="COG0609">
    <property type="taxonomic scope" value="Bacteria"/>
</dbReference>
<feature type="transmembrane region" description="Helical" evidence="8">
    <location>
        <begin position="7"/>
        <end position="27"/>
    </location>
</feature>
<dbReference type="GO" id="GO:0005886">
    <property type="term" value="C:plasma membrane"/>
    <property type="evidence" value="ECO:0007669"/>
    <property type="project" value="UniProtKB-SubCell"/>
</dbReference>
<evidence type="ECO:0000313" key="9">
    <source>
        <dbReference type="EMBL" id="ABI68778.1"/>
    </source>
</evidence>
<dbReference type="InterPro" id="IPR037294">
    <property type="entry name" value="ABC_BtuC-like"/>
</dbReference>
<evidence type="ECO:0000256" key="2">
    <source>
        <dbReference type="ARBA" id="ARBA00007935"/>
    </source>
</evidence>
<keyword evidence="6 8" id="KW-1133">Transmembrane helix</keyword>
<keyword evidence="3" id="KW-0813">Transport</keyword>
<feature type="transmembrane region" description="Helical" evidence="8">
    <location>
        <begin position="200"/>
        <end position="221"/>
    </location>
</feature>
<dbReference type="KEGG" id="swo:Swol_1473"/>
<protein>
    <submittedName>
        <fullName evidence="9">Iron(III) ABC transporter, permease protein</fullName>
    </submittedName>
</protein>
<dbReference type="FunFam" id="1.10.3470.10:FF:000001">
    <property type="entry name" value="Vitamin B12 ABC transporter permease BtuC"/>
    <property type="match status" value="1"/>
</dbReference>
<feature type="transmembrane region" description="Helical" evidence="8">
    <location>
        <begin position="244"/>
        <end position="270"/>
    </location>
</feature>